<dbReference type="GO" id="GO:0006412">
    <property type="term" value="P:translation"/>
    <property type="evidence" value="ECO:0007669"/>
    <property type="project" value="TreeGrafter"/>
</dbReference>
<feature type="domain" description="S1 motif" evidence="4">
    <location>
        <begin position="104"/>
        <end position="170"/>
    </location>
</feature>
<dbReference type="SUPFAM" id="SSF50249">
    <property type="entry name" value="Nucleic acid-binding proteins"/>
    <property type="match status" value="2"/>
</dbReference>
<reference evidence="5" key="1">
    <citation type="submission" date="2022-10" db="EMBL/GenBank/DDBJ databases">
        <authorList>
            <person name="Yu W.X."/>
        </authorList>
    </citation>
    <scope>NUCLEOTIDE SEQUENCE</scope>
    <source>
        <strain evidence="5">AAT</strain>
    </source>
</reference>
<dbReference type="AlphaFoldDB" id="A0AAE3MA23"/>
<evidence type="ECO:0000256" key="3">
    <source>
        <dbReference type="ARBA" id="ARBA00023274"/>
    </source>
</evidence>
<evidence type="ECO:0000256" key="2">
    <source>
        <dbReference type="ARBA" id="ARBA00022980"/>
    </source>
</evidence>
<dbReference type="Pfam" id="PF00575">
    <property type="entry name" value="S1"/>
    <property type="match status" value="2"/>
</dbReference>
<name>A0AAE3MA23_9BACT</name>
<dbReference type="PANTHER" id="PTHR10724">
    <property type="entry name" value="30S RIBOSOMAL PROTEIN S1"/>
    <property type="match status" value="1"/>
</dbReference>
<feature type="domain" description="S1 motif" evidence="4">
    <location>
        <begin position="17"/>
        <end position="87"/>
    </location>
</feature>
<dbReference type="GO" id="GO:0003735">
    <property type="term" value="F:structural constituent of ribosome"/>
    <property type="evidence" value="ECO:0007669"/>
    <property type="project" value="TreeGrafter"/>
</dbReference>
<evidence type="ECO:0000256" key="1">
    <source>
        <dbReference type="ARBA" id="ARBA00006767"/>
    </source>
</evidence>
<dbReference type="Proteomes" id="UP001209229">
    <property type="component" value="Unassembled WGS sequence"/>
</dbReference>
<comment type="similarity">
    <text evidence="1">Belongs to the bacterial ribosomal protein bS1 family.</text>
</comment>
<dbReference type="SMART" id="SM00316">
    <property type="entry name" value="S1"/>
    <property type="match status" value="2"/>
</dbReference>
<organism evidence="5 6">
    <name type="scientific">Plebeiibacterium sediminum</name>
    <dbReference type="NCBI Taxonomy" id="2992112"/>
    <lineage>
        <taxon>Bacteria</taxon>
        <taxon>Pseudomonadati</taxon>
        <taxon>Bacteroidota</taxon>
        <taxon>Bacteroidia</taxon>
        <taxon>Marinilabiliales</taxon>
        <taxon>Marinilabiliaceae</taxon>
        <taxon>Plebeiibacterium</taxon>
    </lineage>
</organism>
<dbReference type="InterPro" id="IPR003029">
    <property type="entry name" value="S1_domain"/>
</dbReference>
<keyword evidence="3" id="KW-0687">Ribonucleoprotein</keyword>
<gene>
    <name evidence="5" type="ORF">OM075_24175</name>
</gene>
<evidence type="ECO:0000259" key="4">
    <source>
        <dbReference type="PROSITE" id="PS50126"/>
    </source>
</evidence>
<keyword evidence="2" id="KW-0689">Ribosomal protein</keyword>
<dbReference type="InterPro" id="IPR050437">
    <property type="entry name" value="Ribos_protein_bS1-like"/>
</dbReference>
<protein>
    <submittedName>
        <fullName evidence="5">S1 RNA-binding domain-containing protein</fullName>
    </submittedName>
</protein>
<evidence type="ECO:0000313" key="5">
    <source>
        <dbReference type="EMBL" id="MCW3789579.1"/>
    </source>
</evidence>
<dbReference type="EMBL" id="JAPDPJ010000131">
    <property type="protein sequence ID" value="MCW3789579.1"/>
    <property type="molecule type" value="Genomic_DNA"/>
</dbReference>
<dbReference type="GO" id="GO:0022627">
    <property type="term" value="C:cytosolic small ribosomal subunit"/>
    <property type="evidence" value="ECO:0007669"/>
    <property type="project" value="TreeGrafter"/>
</dbReference>
<dbReference type="GO" id="GO:0003729">
    <property type="term" value="F:mRNA binding"/>
    <property type="evidence" value="ECO:0007669"/>
    <property type="project" value="TreeGrafter"/>
</dbReference>
<dbReference type="Gene3D" id="2.40.50.140">
    <property type="entry name" value="Nucleic acid-binding proteins"/>
    <property type="match status" value="2"/>
</dbReference>
<dbReference type="InterPro" id="IPR012340">
    <property type="entry name" value="NA-bd_OB-fold"/>
</dbReference>
<evidence type="ECO:0000313" key="6">
    <source>
        <dbReference type="Proteomes" id="UP001209229"/>
    </source>
</evidence>
<comment type="caution">
    <text evidence="5">The sequence shown here is derived from an EMBL/GenBank/DDBJ whole genome shotgun (WGS) entry which is preliminary data.</text>
</comment>
<proteinExistence type="inferred from homology"/>
<dbReference type="PROSITE" id="PS50126">
    <property type="entry name" value="S1"/>
    <property type="match status" value="2"/>
</dbReference>
<dbReference type="RefSeq" id="WP_301193127.1">
    <property type="nucleotide sequence ID" value="NZ_JAPDPJ010000131.1"/>
</dbReference>
<dbReference type="PANTHER" id="PTHR10724:SF7">
    <property type="entry name" value="SMALL RIBOSOMAL SUBUNIT PROTEIN BS1C"/>
    <property type="match status" value="1"/>
</dbReference>
<sequence length="170" mass="19103">MKSELSPSDGTLNYSEGDLVNGFVTEIRDYGCLVEVENSIKGIIYVSELSWLNHNIHPSHLLSVGDPIEAYVIDFNNTRKDLSLSLKRCQPNPWEQFASKYKVKDTITGTIDGITTIGVFVKLDGGVSGHIFPMDIQEQLEMEKLSKGDELEVIILSIDSDRERIFLNPR</sequence>
<accession>A0AAE3MA23</accession>
<keyword evidence="6" id="KW-1185">Reference proteome</keyword>